<comment type="caution">
    <text evidence="2">The sequence shown here is derived from an EMBL/GenBank/DDBJ whole genome shotgun (WGS) entry which is preliminary data.</text>
</comment>
<feature type="coiled-coil region" evidence="1">
    <location>
        <begin position="21"/>
        <end position="48"/>
    </location>
</feature>
<evidence type="ECO:0008006" key="4">
    <source>
        <dbReference type="Google" id="ProtNLM"/>
    </source>
</evidence>
<evidence type="ECO:0000313" key="3">
    <source>
        <dbReference type="Proteomes" id="UP001153954"/>
    </source>
</evidence>
<keyword evidence="3" id="KW-1185">Reference proteome</keyword>
<gene>
    <name evidence="2" type="ORF">EEDITHA_LOCUS3410</name>
</gene>
<name>A0AAU9TLN9_EUPED</name>
<evidence type="ECO:0000313" key="2">
    <source>
        <dbReference type="EMBL" id="CAH2087117.1"/>
    </source>
</evidence>
<sequence>MKMSKRNTQDSESEVVDMNIVNKLKSEISELKKQISELIKINESLRKNSVIEVADNENFATPDNNEDMQFDTQAHSIKHLDHHSITWDHLRKSDLTQCKNCQRLNHTAANCSMAYRCVKCKEAHGPGNCPLEKKDEANKTNVFCALCQKYGHPANYKGCPKYKEVKLKNALIVKKDNNTNNNSTVKGDPTINRVREFPTIMPGRSFADSLKTNQPTSTNPEFTTVLGALQQQIVSIADIARQNSEKILQMFEMFQKNMNSNNHG</sequence>
<evidence type="ECO:0000256" key="1">
    <source>
        <dbReference type="SAM" id="Coils"/>
    </source>
</evidence>
<organism evidence="2 3">
    <name type="scientific">Euphydryas editha</name>
    <name type="common">Edith's checkerspot</name>
    <dbReference type="NCBI Taxonomy" id="104508"/>
    <lineage>
        <taxon>Eukaryota</taxon>
        <taxon>Metazoa</taxon>
        <taxon>Ecdysozoa</taxon>
        <taxon>Arthropoda</taxon>
        <taxon>Hexapoda</taxon>
        <taxon>Insecta</taxon>
        <taxon>Pterygota</taxon>
        <taxon>Neoptera</taxon>
        <taxon>Endopterygota</taxon>
        <taxon>Lepidoptera</taxon>
        <taxon>Glossata</taxon>
        <taxon>Ditrysia</taxon>
        <taxon>Papilionoidea</taxon>
        <taxon>Nymphalidae</taxon>
        <taxon>Nymphalinae</taxon>
        <taxon>Euphydryas</taxon>
    </lineage>
</organism>
<dbReference type="Proteomes" id="UP001153954">
    <property type="component" value="Unassembled WGS sequence"/>
</dbReference>
<protein>
    <recommendedName>
        <fullName evidence="4">Gag-like protein</fullName>
    </recommendedName>
</protein>
<dbReference type="EMBL" id="CAKOGL010000006">
    <property type="protein sequence ID" value="CAH2087117.1"/>
    <property type="molecule type" value="Genomic_DNA"/>
</dbReference>
<proteinExistence type="predicted"/>
<accession>A0AAU9TLN9</accession>
<reference evidence="2" key="1">
    <citation type="submission" date="2022-03" db="EMBL/GenBank/DDBJ databases">
        <authorList>
            <person name="Tunstrom K."/>
        </authorList>
    </citation>
    <scope>NUCLEOTIDE SEQUENCE</scope>
</reference>
<keyword evidence="1" id="KW-0175">Coiled coil</keyword>
<dbReference type="AlphaFoldDB" id="A0AAU9TLN9"/>